<organism evidence="1 2">
    <name type="scientific">Pectobacterium phage DU_PP_V</name>
    <dbReference type="NCBI Taxonomy" id="2041492"/>
    <lineage>
        <taxon>Viruses</taxon>
        <taxon>Duplodnaviria</taxon>
        <taxon>Heunggongvirae</taxon>
        <taxon>Uroviricota</taxon>
        <taxon>Caudoviricetes</taxon>
        <taxon>Demerecviridae</taxon>
        <taxon>Mccorquodalevirinae</taxon>
        <taxon>Hongcheonvirus</taxon>
        <taxon>Hongcheonvirus DUPPV</taxon>
    </lineage>
</organism>
<reference evidence="1 2" key="1">
    <citation type="submission" date="2017-09" db="EMBL/GenBank/DDBJ databases">
        <title>Complete genome sequence of bacteriophage (DU_PP_V) infecting Pectobacterium spp.</title>
        <authorList>
            <person name="Park T.-H."/>
        </authorList>
    </citation>
    <scope>NUCLEOTIDE SEQUENCE [LARGE SCALE GENOMIC DNA]</scope>
</reference>
<evidence type="ECO:0000313" key="2">
    <source>
        <dbReference type="Proteomes" id="UP000240663"/>
    </source>
</evidence>
<dbReference type="EMBL" id="MF979564">
    <property type="protein sequence ID" value="ATS94081.1"/>
    <property type="molecule type" value="Genomic_DNA"/>
</dbReference>
<name>A0A2D2W704_9CAUD</name>
<gene>
    <name evidence="1" type="ORF">P13BB106kb_p097</name>
</gene>
<dbReference type="Proteomes" id="UP000240663">
    <property type="component" value="Segment"/>
</dbReference>
<accession>A0A2D2W704</accession>
<keyword evidence="2" id="KW-1185">Reference proteome</keyword>
<evidence type="ECO:0000313" key="1">
    <source>
        <dbReference type="EMBL" id="ATS94081.1"/>
    </source>
</evidence>
<protein>
    <submittedName>
        <fullName evidence="1">Uncharacterized protein</fullName>
    </submittedName>
</protein>
<proteinExistence type="predicted"/>
<sequence>MIQLPVYAIRSYEEIVKEGDYVIIVSKFNKYILDKPKLGGSFRQRRLELAITPTSELPYKLYPLKRMLTKLSQLVKSKSKVFVNSDGRILKRKKEKMYPIEVRKIVSGSRLFNGKFQCFAKGINSPFILDHIPKYVSVIKFNNSYLIYEVHEEIPEAPRVRVKI</sequence>